<evidence type="ECO:0000256" key="3">
    <source>
        <dbReference type="SAM" id="SignalP"/>
    </source>
</evidence>
<organism evidence="4 5">
    <name type="scientific">Dothidotthia symphoricarpi CBS 119687</name>
    <dbReference type="NCBI Taxonomy" id="1392245"/>
    <lineage>
        <taxon>Eukaryota</taxon>
        <taxon>Fungi</taxon>
        <taxon>Dikarya</taxon>
        <taxon>Ascomycota</taxon>
        <taxon>Pezizomycotina</taxon>
        <taxon>Dothideomycetes</taxon>
        <taxon>Pleosporomycetidae</taxon>
        <taxon>Pleosporales</taxon>
        <taxon>Dothidotthiaceae</taxon>
        <taxon>Dothidotthia</taxon>
    </lineage>
</organism>
<reference evidence="4" key="1">
    <citation type="journal article" date="2020" name="Stud. Mycol.">
        <title>101 Dothideomycetes genomes: a test case for predicting lifestyles and emergence of pathogens.</title>
        <authorList>
            <person name="Haridas S."/>
            <person name="Albert R."/>
            <person name="Binder M."/>
            <person name="Bloem J."/>
            <person name="Labutti K."/>
            <person name="Salamov A."/>
            <person name="Andreopoulos B."/>
            <person name="Baker S."/>
            <person name="Barry K."/>
            <person name="Bills G."/>
            <person name="Bluhm B."/>
            <person name="Cannon C."/>
            <person name="Castanera R."/>
            <person name="Culley D."/>
            <person name="Daum C."/>
            <person name="Ezra D."/>
            <person name="Gonzalez J."/>
            <person name="Henrissat B."/>
            <person name="Kuo A."/>
            <person name="Liang C."/>
            <person name="Lipzen A."/>
            <person name="Lutzoni F."/>
            <person name="Magnuson J."/>
            <person name="Mondo S."/>
            <person name="Nolan M."/>
            <person name="Ohm R."/>
            <person name="Pangilinan J."/>
            <person name="Park H.-J."/>
            <person name="Ramirez L."/>
            <person name="Alfaro M."/>
            <person name="Sun H."/>
            <person name="Tritt A."/>
            <person name="Yoshinaga Y."/>
            <person name="Zwiers L.-H."/>
            <person name="Turgeon B."/>
            <person name="Goodwin S."/>
            <person name="Spatafora J."/>
            <person name="Crous P."/>
            <person name="Grigoriev I."/>
        </authorList>
    </citation>
    <scope>NUCLEOTIDE SEQUENCE</scope>
    <source>
        <strain evidence="4">CBS 119687</strain>
    </source>
</reference>
<keyword evidence="5" id="KW-1185">Reference proteome</keyword>
<evidence type="ECO:0008006" key="6">
    <source>
        <dbReference type="Google" id="ProtNLM"/>
    </source>
</evidence>
<keyword evidence="2" id="KW-1133">Transmembrane helix</keyword>
<keyword evidence="2" id="KW-0812">Transmembrane</keyword>
<keyword evidence="3" id="KW-0732">Signal</keyword>
<dbReference type="GeneID" id="54413126"/>
<feature type="compositionally biased region" description="Low complexity" evidence="1">
    <location>
        <begin position="208"/>
        <end position="223"/>
    </location>
</feature>
<sequence>MQFLFNLAVLAIAIMTVSASGIPSVFNYSQLPSCARNCKILDISERNCLPPAAPVSGNATYVDCVCHSEYLRKLHNDGEICHAFCAHEDDVLIYDYYTHLCGTARASPTMSSLPVSTLVSSGTSASTITTSTGVVELDTTAEPSPAEASQEAIKDPRIRLRDSWKFLLIPVGVIIFFTLFFLGFAIYRRQRRNSKNNRDLERANQYNQPMPLEQLSSPSSQQLRENNTWPGQTPVKPNLTSLMFIHKPPNRDPNFGAHLRFYKSQIVEEERLKVIRGIRPLPKAPKLSLEKIDALMMERIRQFGRPDLPLRMTPKIMR</sequence>
<name>A0A6A6AU90_9PLEO</name>
<dbReference type="EMBL" id="ML977498">
    <property type="protein sequence ID" value="KAF2134101.1"/>
    <property type="molecule type" value="Genomic_DNA"/>
</dbReference>
<feature type="region of interest" description="Disordered" evidence="1">
    <location>
        <begin position="197"/>
        <end position="232"/>
    </location>
</feature>
<feature type="signal peptide" evidence="3">
    <location>
        <begin position="1"/>
        <end position="19"/>
    </location>
</feature>
<evidence type="ECO:0000313" key="4">
    <source>
        <dbReference type="EMBL" id="KAF2134101.1"/>
    </source>
</evidence>
<feature type="chain" id="PRO_5025635970" description="Extracellular membrane protein CFEM domain-containing protein" evidence="3">
    <location>
        <begin position="20"/>
        <end position="318"/>
    </location>
</feature>
<dbReference type="AlphaFoldDB" id="A0A6A6AU90"/>
<dbReference type="Proteomes" id="UP000799771">
    <property type="component" value="Unassembled WGS sequence"/>
</dbReference>
<dbReference type="RefSeq" id="XP_033528488.1">
    <property type="nucleotide sequence ID" value="XM_033672694.1"/>
</dbReference>
<gene>
    <name evidence="4" type="ORF">P153DRAFT_427957</name>
</gene>
<evidence type="ECO:0000256" key="2">
    <source>
        <dbReference type="SAM" id="Phobius"/>
    </source>
</evidence>
<accession>A0A6A6AU90</accession>
<keyword evidence="2" id="KW-0472">Membrane</keyword>
<feature type="transmembrane region" description="Helical" evidence="2">
    <location>
        <begin position="166"/>
        <end position="187"/>
    </location>
</feature>
<evidence type="ECO:0000313" key="5">
    <source>
        <dbReference type="Proteomes" id="UP000799771"/>
    </source>
</evidence>
<dbReference type="OrthoDB" id="5426355at2759"/>
<evidence type="ECO:0000256" key="1">
    <source>
        <dbReference type="SAM" id="MobiDB-lite"/>
    </source>
</evidence>
<protein>
    <recommendedName>
        <fullName evidence="6">Extracellular membrane protein CFEM domain-containing protein</fullName>
    </recommendedName>
</protein>
<proteinExistence type="predicted"/>